<dbReference type="Gene3D" id="1.10.260.40">
    <property type="entry name" value="lambda repressor-like DNA-binding domains"/>
    <property type="match status" value="1"/>
</dbReference>
<dbReference type="GO" id="GO:0003677">
    <property type="term" value="F:DNA binding"/>
    <property type="evidence" value="ECO:0007669"/>
    <property type="project" value="InterPro"/>
</dbReference>
<evidence type="ECO:0000313" key="3">
    <source>
        <dbReference type="Proteomes" id="UP000886934"/>
    </source>
</evidence>
<accession>A0AA37FUL3</accession>
<dbReference type="SUPFAM" id="SSF47413">
    <property type="entry name" value="lambda repressor-like DNA-binding domains"/>
    <property type="match status" value="1"/>
</dbReference>
<name>A0AA37FUL3_AERCA</name>
<gene>
    <name evidence="2" type="ORF">KAM351_18110</name>
</gene>
<evidence type="ECO:0000256" key="1">
    <source>
        <dbReference type="SAM" id="MobiDB-lite"/>
    </source>
</evidence>
<reference evidence="2" key="1">
    <citation type="submission" date="2021-07" db="EMBL/GenBank/DDBJ databases">
        <title>Draft genome sequence of carbapenem-resistant Aeromonas spp. in Japan.</title>
        <authorList>
            <person name="Maehana S."/>
            <person name="Suzuki M."/>
            <person name="Kitasato H."/>
        </authorList>
    </citation>
    <scope>NUCLEOTIDE SEQUENCE</scope>
    <source>
        <strain evidence="2">KAM351</strain>
    </source>
</reference>
<organism evidence="2 3">
    <name type="scientific">Aeromonas caviae</name>
    <name type="common">Aeromonas punctata</name>
    <dbReference type="NCBI Taxonomy" id="648"/>
    <lineage>
        <taxon>Bacteria</taxon>
        <taxon>Pseudomonadati</taxon>
        <taxon>Pseudomonadota</taxon>
        <taxon>Gammaproteobacteria</taxon>
        <taxon>Aeromonadales</taxon>
        <taxon>Aeromonadaceae</taxon>
        <taxon>Aeromonas</taxon>
    </lineage>
</organism>
<dbReference type="AlphaFoldDB" id="A0AA37FUL3"/>
<feature type="region of interest" description="Disordered" evidence="1">
    <location>
        <begin position="1"/>
        <end position="21"/>
    </location>
</feature>
<dbReference type="Proteomes" id="UP000886934">
    <property type="component" value="Unassembled WGS sequence"/>
</dbReference>
<dbReference type="InterPro" id="IPR010982">
    <property type="entry name" value="Lambda_DNA-bd_dom_sf"/>
</dbReference>
<sequence length="79" mass="9009">MDNVKDMDKKGRRVTVAKRGSEHKNSILTEEVVERLFDEIKERASTQGELAKKYGVSLATVNHIKTGRLWSHITGVMRK</sequence>
<proteinExistence type="predicted"/>
<protein>
    <submittedName>
        <fullName evidence="2">Uncharacterized protein</fullName>
    </submittedName>
</protein>
<comment type="caution">
    <text evidence="2">The sequence shown here is derived from an EMBL/GenBank/DDBJ whole genome shotgun (WGS) entry which is preliminary data.</text>
</comment>
<evidence type="ECO:0000313" key="2">
    <source>
        <dbReference type="EMBL" id="GJA63200.1"/>
    </source>
</evidence>
<dbReference type="EMBL" id="BPNN01000022">
    <property type="protein sequence ID" value="GJA63200.1"/>
    <property type="molecule type" value="Genomic_DNA"/>
</dbReference>